<dbReference type="PANTHER" id="PTHR43646:SF3">
    <property type="entry name" value="SLR1566 PROTEIN"/>
    <property type="match status" value="1"/>
</dbReference>
<evidence type="ECO:0000313" key="4">
    <source>
        <dbReference type="EMBL" id="PYD67060.1"/>
    </source>
</evidence>
<dbReference type="SUPFAM" id="SSF53448">
    <property type="entry name" value="Nucleotide-diphospho-sugar transferases"/>
    <property type="match status" value="1"/>
</dbReference>
<evidence type="ECO:0000256" key="1">
    <source>
        <dbReference type="SAM" id="Phobius"/>
    </source>
</evidence>
<dbReference type="EMBL" id="NIRT01000006">
    <property type="protein sequence ID" value="PYD67060.1"/>
    <property type="molecule type" value="Genomic_DNA"/>
</dbReference>
<feature type="transmembrane region" description="Helical" evidence="1">
    <location>
        <begin position="286"/>
        <end position="306"/>
    </location>
</feature>
<dbReference type="Proteomes" id="UP000247512">
    <property type="component" value="Unassembled WGS sequence"/>
</dbReference>
<keyword evidence="1" id="KW-1133">Transmembrane helix</keyword>
<reference evidence="4 6" key="3">
    <citation type="submission" date="2017-06" db="EMBL/GenBank/DDBJ databases">
        <title>A draft genome sequence of Komagataeibacter nataicola LMG 1536.</title>
        <authorList>
            <person name="Skraban J."/>
            <person name="Cleenwerck I."/>
            <person name="Vandamme P."/>
            <person name="Trcek J."/>
        </authorList>
    </citation>
    <scope>NUCLEOTIDE SEQUENCE [LARGE SCALE GENOMIC DNA]</scope>
    <source>
        <strain evidence="4 6">LMG 1536</strain>
    </source>
</reference>
<keyword evidence="6" id="KW-1185">Reference proteome</keyword>
<evidence type="ECO:0000259" key="2">
    <source>
        <dbReference type="Pfam" id="PF00535"/>
    </source>
</evidence>
<keyword evidence="1" id="KW-0472">Membrane</keyword>
<evidence type="ECO:0000313" key="5">
    <source>
        <dbReference type="Proteomes" id="UP000189683"/>
    </source>
</evidence>
<feature type="domain" description="Glycosyltransferase 2-like" evidence="2">
    <location>
        <begin position="48"/>
        <end position="192"/>
    </location>
</feature>
<reference evidence="5" key="1">
    <citation type="submission" date="2017-02" db="EMBL/GenBank/DDBJ databases">
        <title>zhang.</title>
        <authorList>
            <person name="Zhang H."/>
        </authorList>
    </citation>
    <scope>NUCLEOTIDE SEQUENCE [LARGE SCALE GENOMIC DNA]</scope>
    <source>
        <strain evidence="5">RZS01</strain>
    </source>
</reference>
<organism evidence="3 5">
    <name type="scientific">Komagataeibacter nataicola</name>
    <dbReference type="NCBI Taxonomy" id="265960"/>
    <lineage>
        <taxon>Bacteria</taxon>
        <taxon>Pseudomonadati</taxon>
        <taxon>Pseudomonadota</taxon>
        <taxon>Alphaproteobacteria</taxon>
        <taxon>Acetobacterales</taxon>
        <taxon>Acetobacteraceae</taxon>
        <taxon>Komagataeibacter</taxon>
    </lineage>
</organism>
<gene>
    <name evidence="3" type="ORF">B0W47_08890</name>
    <name evidence="4" type="ORF">CDI09_05260</name>
</gene>
<dbReference type="OrthoDB" id="9806525at2"/>
<dbReference type="EMBL" id="CP019875">
    <property type="protein sequence ID" value="AQU87571.1"/>
    <property type="molecule type" value="Genomic_DNA"/>
</dbReference>
<dbReference type="GO" id="GO:0016740">
    <property type="term" value="F:transferase activity"/>
    <property type="evidence" value="ECO:0007669"/>
    <property type="project" value="UniProtKB-KW"/>
</dbReference>
<dbReference type="InterPro" id="IPR017832">
    <property type="entry name" value="Glyco_trans_2_hopen-assoc_HpnB"/>
</dbReference>
<dbReference type="InterPro" id="IPR029044">
    <property type="entry name" value="Nucleotide-diphossugar_trans"/>
</dbReference>
<proteinExistence type="predicted"/>
<protein>
    <submittedName>
        <fullName evidence="3">Glycosyl transferase</fullName>
    </submittedName>
</protein>
<dbReference type="KEGG" id="kna:B0W47_08890"/>
<dbReference type="NCBIfam" id="TIGR03469">
    <property type="entry name" value="HpnB"/>
    <property type="match status" value="1"/>
</dbReference>
<dbReference type="InterPro" id="IPR001173">
    <property type="entry name" value="Glyco_trans_2-like"/>
</dbReference>
<feature type="transmembrane region" description="Helical" evidence="1">
    <location>
        <begin position="312"/>
        <end position="333"/>
    </location>
</feature>
<dbReference type="PANTHER" id="PTHR43646">
    <property type="entry name" value="GLYCOSYLTRANSFERASE"/>
    <property type="match status" value="1"/>
</dbReference>
<feature type="transmembrane region" description="Helical" evidence="1">
    <location>
        <begin position="345"/>
        <end position="366"/>
    </location>
</feature>
<dbReference type="Gene3D" id="3.90.550.10">
    <property type="entry name" value="Spore Coat Polysaccharide Biosynthesis Protein SpsA, Chain A"/>
    <property type="match status" value="1"/>
</dbReference>
<keyword evidence="1" id="KW-0812">Transmembrane</keyword>
<evidence type="ECO:0000313" key="3">
    <source>
        <dbReference type="EMBL" id="AQU87571.1"/>
    </source>
</evidence>
<keyword evidence="3" id="KW-0808">Transferase</keyword>
<dbReference type="AlphaFoldDB" id="A0A9N7CY32"/>
<feature type="transmembrane region" description="Helical" evidence="1">
    <location>
        <begin position="184"/>
        <end position="200"/>
    </location>
</feature>
<accession>A0A9N7CY32</accession>
<reference evidence="3" key="2">
    <citation type="submission" date="2017-02" db="EMBL/GenBank/DDBJ databases">
        <authorList>
            <person name="Zhang H."/>
        </authorList>
    </citation>
    <scope>NUCLEOTIDE SEQUENCE</scope>
    <source>
        <strain evidence="3">RZS01</strain>
    </source>
</reference>
<dbReference type="RefSeq" id="WP_078525478.1">
    <property type="nucleotide sequence ID" value="NZ_CP019875.1"/>
</dbReference>
<name>A0A9N7CY32_9PROT</name>
<evidence type="ECO:0000313" key="6">
    <source>
        <dbReference type="Proteomes" id="UP000247512"/>
    </source>
</evidence>
<dbReference type="Proteomes" id="UP000189683">
    <property type="component" value="Chromosome"/>
</dbReference>
<dbReference type="Pfam" id="PF00535">
    <property type="entry name" value="Glycos_transf_2"/>
    <property type="match status" value="1"/>
</dbReference>
<sequence>MLLLSLSILTVVIWLGLIFCHGRFWQAGPVLAPVSGQQLDGATCPDVCVVVPARDEAPSVAACIGSLLTQDYPGALHVVLVDDNSTDGTGRLARAVPDPQRRLTVVTGKARPPGWSGKLWAVAQGVARARELAPDSSGFVLLTDADITHDPRHVSTLVAKAQAGGLDQVSEMVELNCTSPAERMLVPAFVFFFALLYPFASVNNPRSRVAGAAGGTVLVRWSALARIGGIESLRGALIDDCTLAAHVKHSGGRIYLGHSGLARSIRPYPHPSDIWRMVARTAYVQLGYSPFLLVGTVIGMVLVWMLPMQLALLAHGLPCLLGAGAWVLSMASYTPTLRRFGQSPAWALLLPVIAGFYTLATIGSALDHHRGRGVVWKSRAYTEPDGAISTHMRSEGAATVMNRTMGDDVG</sequence>